<evidence type="ECO:0000256" key="1">
    <source>
        <dbReference type="PIRSR" id="PIRSR601310-1"/>
    </source>
</evidence>
<name>A0A0E3K2Q2_CLOSL</name>
<dbReference type="AlphaFoldDB" id="A0A0E3K2Q2"/>
<evidence type="ECO:0000259" key="4">
    <source>
        <dbReference type="PROSITE" id="PS51084"/>
    </source>
</evidence>
<proteinExistence type="predicted"/>
<dbReference type="InterPro" id="IPR001310">
    <property type="entry name" value="Histidine_triad_HIT"/>
</dbReference>
<dbReference type="GO" id="GO:0003824">
    <property type="term" value="F:catalytic activity"/>
    <property type="evidence" value="ECO:0007669"/>
    <property type="project" value="InterPro"/>
</dbReference>
<dbReference type="HOGENOM" id="CLU_056776_8_1_9"/>
<dbReference type="SUPFAM" id="SSF54197">
    <property type="entry name" value="HIT-like"/>
    <property type="match status" value="1"/>
</dbReference>
<dbReference type="KEGG" id="csq:CSCA_3530"/>
<keyword evidence="6" id="KW-1185">Reference proteome</keyword>
<sequence>MEDCIFCKIIKGEIPCEKVYEDDIVLSFKDISPGAPAHILIIPKKHISSLNELTDEDSKIVAHVFVVLKEIVKKLGIDKTGYRIVSNCGEDGGQSVPHIHFHVLGGRNLQWPPG</sequence>
<dbReference type="InterPro" id="IPR036265">
    <property type="entry name" value="HIT-like_sf"/>
</dbReference>
<gene>
    <name evidence="5" type="ORF">CSCA_3530</name>
</gene>
<protein>
    <submittedName>
        <fullName evidence="5">Histidine triad (HIT) protein</fullName>
    </submittedName>
</protein>
<dbReference type="InterPro" id="IPR019808">
    <property type="entry name" value="Histidine_triad_CS"/>
</dbReference>
<dbReference type="PANTHER" id="PTHR23089">
    <property type="entry name" value="HISTIDINE TRIAD HIT PROTEIN"/>
    <property type="match status" value="1"/>
</dbReference>
<dbReference type="RefSeq" id="WP_029160770.1">
    <property type="nucleotide sequence ID" value="NZ_CP009933.1"/>
</dbReference>
<feature type="domain" description="HIT" evidence="4">
    <location>
        <begin position="5"/>
        <end position="114"/>
    </location>
</feature>
<dbReference type="STRING" id="1548.CSCA_3530"/>
<dbReference type="InterPro" id="IPR011146">
    <property type="entry name" value="HIT-like"/>
</dbReference>
<dbReference type="EMBL" id="CP009933">
    <property type="protein sequence ID" value="AKA70655.1"/>
    <property type="molecule type" value="Genomic_DNA"/>
</dbReference>
<evidence type="ECO:0000313" key="6">
    <source>
        <dbReference type="Proteomes" id="UP000033115"/>
    </source>
</evidence>
<dbReference type="PROSITE" id="PS00892">
    <property type="entry name" value="HIT_1"/>
    <property type="match status" value="1"/>
</dbReference>
<evidence type="ECO:0000256" key="2">
    <source>
        <dbReference type="PIRSR" id="PIRSR601310-3"/>
    </source>
</evidence>
<dbReference type="CDD" id="cd01276">
    <property type="entry name" value="PKCI_related"/>
    <property type="match status" value="1"/>
</dbReference>
<dbReference type="Proteomes" id="UP000033115">
    <property type="component" value="Chromosome"/>
</dbReference>
<feature type="active site" description="Tele-AMP-histidine intermediate" evidence="1">
    <location>
        <position position="100"/>
    </location>
</feature>
<dbReference type="PRINTS" id="PR00332">
    <property type="entry name" value="HISTRIAD"/>
</dbReference>
<evidence type="ECO:0000256" key="3">
    <source>
        <dbReference type="PROSITE-ProRule" id="PRU00464"/>
    </source>
</evidence>
<dbReference type="PROSITE" id="PS51084">
    <property type="entry name" value="HIT_2"/>
    <property type="match status" value="1"/>
</dbReference>
<evidence type="ECO:0000313" key="5">
    <source>
        <dbReference type="EMBL" id="AKA70655.1"/>
    </source>
</evidence>
<dbReference type="Pfam" id="PF01230">
    <property type="entry name" value="HIT"/>
    <property type="match status" value="1"/>
</dbReference>
<feature type="short sequence motif" description="Histidine triad motif" evidence="2 3">
    <location>
        <begin position="98"/>
        <end position="102"/>
    </location>
</feature>
<organism evidence="5 6">
    <name type="scientific">Clostridium scatologenes</name>
    <dbReference type="NCBI Taxonomy" id="1548"/>
    <lineage>
        <taxon>Bacteria</taxon>
        <taxon>Bacillati</taxon>
        <taxon>Bacillota</taxon>
        <taxon>Clostridia</taxon>
        <taxon>Eubacteriales</taxon>
        <taxon>Clostridiaceae</taxon>
        <taxon>Clostridium</taxon>
    </lineage>
</organism>
<accession>A0A0E3K2Q2</accession>
<reference evidence="5 6" key="1">
    <citation type="journal article" date="2015" name="J. Biotechnol.">
        <title>Complete genome sequence of a malodorant-producing acetogen, Clostridium scatologenes ATCC 25775(T).</title>
        <authorList>
            <person name="Zhu Z."/>
            <person name="Guo T."/>
            <person name="Zheng H."/>
            <person name="Song T."/>
            <person name="Ouyang P."/>
            <person name="Xie J."/>
        </authorList>
    </citation>
    <scope>NUCLEOTIDE SEQUENCE [LARGE SCALE GENOMIC DNA]</scope>
    <source>
        <strain evidence="5 6">ATCC 25775</strain>
    </source>
</reference>
<dbReference type="Gene3D" id="3.30.428.10">
    <property type="entry name" value="HIT-like"/>
    <property type="match status" value="1"/>
</dbReference>